<reference evidence="1 2" key="1">
    <citation type="submission" date="2016-04" db="EMBL/GenBank/DDBJ databases">
        <title>ATOL: Assembling a taxonomically balanced genome-scale reconstruction of the evolutionary history of the Enterobacteriaceae.</title>
        <authorList>
            <person name="Plunkett G.III."/>
            <person name="Neeno-Eckwall E.C."/>
            <person name="Glasner J.D."/>
            <person name="Perna N.T."/>
        </authorList>
    </citation>
    <scope>NUCLEOTIDE SEQUENCE [LARGE SCALE GENOMIC DNA]</scope>
    <source>
        <strain evidence="1 2">ATCC 51607</strain>
    </source>
</reference>
<dbReference type="AlphaFoldDB" id="A0A1B7HZI3"/>
<proteinExistence type="predicted"/>
<keyword evidence="2" id="KW-1185">Reference proteome</keyword>
<dbReference type="EMBL" id="LXEO01000007">
    <property type="protein sequence ID" value="OAT21118.1"/>
    <property type="molecule type" value="Genomic_DNA"/>
</dbReference>
<name>A0A1B7HZI3_9ENTR</name>
<dbReference type="PATRIC" id="fig|1354255.3.peg.359"/>
<dbReference type="Proteomes" id="UP000078286">
    <property type="component" value="Unassembled WGS sequence"/>
</dbReference>
<evidence type="ECO:0000313" key="1">
    <source>
        <dbReference type="EMBL" id="OAT21118.1"/>
    </source>
</evidence>
<sequence length="154" mass="17471">MKKDRPENQAELSDICLADITPVTVIKPVSKNESFATVLLKQPNGVNALDTNARSVDDFDMIGSGAKFYTTCLHSDVSKFRNQHGVEIIGESERYQSRHGYSSHFTRYRLPDRIAARRIVTLINRWRIERGAQPISEDEIQHLINQFPDSLNAA</sequence>
<evidence type="ECO:0000313" key="2">
    <source>
        <dbReference type="Proteomes" id="UP000078286"/>
    </source>
</evidence>
<accession>A0A1B7HZI3</accession>
<gene>
    <name evidence="1" type="ORF">M979_0347</name>
</gene>
<dbReference type="RefSeq" id="WP_064553385.1">
    <property type="nucleotide sequence ID" value="NZ_LXEO01000007.1"/>
</dbReference>
<protein>
    <submittedName>
        <fullName evidence="1">Uncharacterized protein</fullName>
    </submittedName>
</protein>
<organism evidence="1 2">
    <name type="scientific">Buttiauxella noackiae ATCC 51607</name>
    <dbReference type="NCBI Taxonomy" id="1354255"/>
    <lineage>
        <taxon>Bacteria</taxon>
        <taxon>Pseudomonadati</taxon>
        <taxon>Pseudomonadota</taxon>
        <taxon>Gammaproteobacteria</taxon>
        <taxon>Enterobacterales</taxon>
        <taxon>Enterobacteriaceae</taxon>
        <taxon>Buttiauxella</taxon>
    </lineage>
</organism>
<comment type="caution">
    <text evidence="1">The sequence shown here is derived from an EMBL/GenBank/DDBJ whole genome shotgun (WGS) entry which is preliminary data.</text>
</comment>